<evidence type="ECO:0000313" key="1">
    <source>
        <dbReference type="EMBL" id="KAJ0182333.1"/>
    </source>
</evidence>
<sequence length="58" mass="6538">MSERFKVTKFEEPSGKTYKNYGATSAESDVECKGKLLPYSDQLAMRSIDYLLLPSSLN</sequence>
<proteinExistence type="predicted"/>
<evidence type="ECO:0000313" key="2">
    <source>
        <dbReference type="Proteomes" id="UP000824533"/>
    </source>
</evidence>
<dbReference type="Proteomes" id="UP000824533">
    <property type="component" value="Linkage Group LG03"/>
</dbReference>
<keyword evidence="2" id="KW-1185">Reference proteome</keyword>
<organism evidence="1 2">
    <name type="scientific">Dendrolimus kikuchii</name>
    <dbReference type="NCBI Taxonomy" id="765133"/>
    <lineage>
        <taxon>Eukaryota</taxon>
        <taxon>Metazoa</taxon>
        <taxon>Ecdysozoa</taxon>
        <taxon>Arthropoda</taxon>
        <taxon>Hexapoda</taxon>
        <taxon>Insecta</taxon>
        <taxon>Pterygota</taxon>
        <taxon>Neoptera</taxon>
        <taxon>Endopterygota</taxon>
        <taxon>Lepidoptera</taxon>
        <taxon>Glossata</taxon>
        <taxon>Ditrysia</taxon>
        <taxon>Bombycoidea</taxon>
        <taxon>Lasiocampidae</taxon>
        <taxon>Dendrolimus</taxon>
    </lineage>
</organism>
<gene>
    <name evidence="1" type="ORF">K1T71_001702</name>
</gene>
<reference evidence="1 2" key="1">
    <citation type="journal article" date="2021" name="Front. Genet.">
        <title>Chromosome-Level Genome Assembly Reveals Significant Gene Expansion in the Toll and IMD Signaling Pathways of Dendrolimus kikuchii.</title>
        <authorList>
            <person name="Zhou J."/>
            <person name="Wu P."/>
            <person name="Xiong Z."/>
            <person name="Liu N."/>
            <person name="Zhao N."/>
            <person name="Ji M."/>
            <person name="Qiu Y."/>
            <person name="Yang B."/>
        </authorList>
    </citation>
    <scope>NUCLEOTIDE SEQUENCE [LARGE SCALE GENOMIC DNA]</scope>
    <source>
        <strain evidence="1">Ann1</strain>
    </source>
</reference>
<dbReference type="EMBL" id="CM034389">
    <property type="protein sequence ID" value="KAJ0182333.1"/>
    <property type="molecule type" value="Genomic_DNA"/>
</dbReference>
<comment type="caution">
    <text evidence="1">The sequence shown here is derived from an EMBL/GenBank/DDBJ whole genome shotgun (WGS) entry which is preliminary data.</text>
</comment>
<name>A0ACC1DEF3_9NEOP</name>
<protein>
    <submittedName>
        <fullName evidence="1">Uncharacterized protein</fullName>
    </submittedName>
</protein>
<accession>A0ACC1DEF3</accession>